<dbReference type="EMBL" id="JACHJT010000001">
    <property type="protein sequence ID" value="MBB4933463.1"/>
    <property type="molecule type" value="Genomic_DNA"/>
</dbReference>
<dbReference type="Gene3D" id="3.30.70.100">
    <property type="match status" value="1"/>
</dbReference>
<evidence type="ECO:0008006" key="3">
    <source>
        <dbReference type="Google" id="ProtNLM"/>
    </source>
</evidence>
<proteinExistence type="predicted"/>
<name>A0A7W7W4D1_9ACTN</name>
<reference evidence="1 2" key="1">
    <citation type="submission" date="2020-08" db="EMBL/GenBank/DDBJ databases">
        <title>Sequencing the genomes of 1000 actinobacteria strains.</title>
        <authorList>
            <person name="Klenk H.-P."/>
        </authorList>
    </citation>
    <scope>NUCLEOTIDE SEQUENCE [LARGE SCALE GENOMIC DNA]</scope>
    <source>
        <strain evidence="1 2">DSM 102030</strain>
    </source>
</reference>
<comment type="caution">
    <text evidence="1">The sequence shown here is derived from an EMBL/GenBank/DDBJ whole genome shotgun (WGS) entry which is preliminary data.</text>
</comment>
<dbReference type="SUPFAM" id="SSF54909">
    <property type="entry name" value="Dimeric alpha+beta barrel"/>
    <property type="match status" value="1"/>
</dbReference>
<sequence length="112" mass="12619">MYLMITVWDLARSDQTVEGLREYLRDYAVEAFSELEGMRFKVWFANPENQTWGAVYLWESAEALTRNTPPKPSKAIELIGYPPTSVSVFEVEAATAPGDEWQALAGIGNAMR</sequence>
<dbReference type="AlphaFoldDB" id="A0A7W7W4D1"/>
<organism evidence="1 2">
    <name type="scientific">Lipingzhangella halophila</name>
    <dbReference type="NCBI Taxonomy" id="1783352"/>
    <lineage>
        <taxon>Bacteria</taxon>
        <taxon>Bacillati</taxon>
        <taxon>Actinomycetota</taxon>
        <taxon>Actinomycetes</taxon>
        <taxon>Streptosporangiales</taxon>
        <taxon>Nocardiopsidaceae</taxon>
        <taxon>Lipingzhangella</taxon>
    </lineage>
</organism>
<dbReference type="InterPro" id="IPR011008">
    <property type="entry name" value="Dimeric_a/b-barrel"/>
</dbReference>
<evidence type="ECO:0000313" key="1">
    <source>
        <dbReference type="EMBL" id="MBB4933463.1"/>
    </source>
</evidence>
<dbReference type="InterPro" id="IPR014910">
    <property type="entry name" value="YdhR"/>
</dbReference>
<accession>A0A7W7W4D1</accession>
<protein>
    <recommendedName>
        <fullName evidence="3">YdhR family protein</fullName>
    </recommendedName>
</protein>
<dbReference type="Proteomes" id="UP000523007">
    <property type="component" value="Unassembled WGS sequence"/>
</dbReference>
<gene>
    <name evidence="1" type="ORF">F4561_004283</name>
</gene>
<keyword evidence="2" id="KW-1185">Reference proteome</keyword>
<evidence type="ECO:0000313" key="2">
    <source>
        <dbReference type="Proteomes" id="UP000523007"/>
    </source>
</evidence>
<dbReference type="Pfam" id="PF08803">
    <property type="entry name" value="ydhR"/>
    <property type="match status" value="1"/>
</dbReference>